<keyword evidence="6" id="KW-0966">Cell projection</keyword>
<dbReference type="NCBIfam" id="TIGR03506">
    <property type="entry name" value="FlgEFG_subfam"/>
    <property type="match status" value="1"/>
</dbReference>
<evidence type="ECO:0000259" key="5">
    <source>
        <dbReference type="Pfam" id="PF22692"/>
    </source>
</evidence>
<dbReference type="EMBL" id="CP035281">
    <property type="protein sequence ID" value="QAT42032.1"/>
    <property type="molecule type" value="Genomic_DNA"/>
</dbReference>
<evidence type="ECO:0000256" key="2">
    <source>
        <dbReference type="RuleBase" id="RU362116"/>
    </source>
</evidence>
<comment type="similarity">
    <text evidence="1 2">Belongs to the flagella basal body rod proteins family.</text>
</comment>
<evidence type="ECO:0000259" key="3">
    <source>
        <dbReference type="Pfam" id="PF00460"/>
    </source>
</evidence>
<dbReference type="InterPro" id="IPR037925">
    <property type="entry name" value="FlgE/F/G-like"/>
</dbReference>
<keyword evidence="2" id="KW-0975">Bacterial flagellum</keyword>
<protein>
    <submittedName>
        <fullName evidence="6">Flagellar hook-basal body protein</fullName>
    </submittedName>
</protein>
<dbReference type="SUPFAM" id="SSF117143">
    <property type="entry name" value="Flagellar hook protein flgE"/>
    <property type="match status" value="1"/>
</dbReference>
<evidence type="ECO:0000313" key="7">
    <source>
        <dbReference type="Proteomes" id="UP000287601"/>
    </source>
</evidence>
<feature type="domain" description="Flagellar hook protein FlgE/F/G-like D1" evidence="5">
    <location>
        <begin position="89"/>
        <end position="136"/>
    </location>
</feature>
<dbReference type="PROSITE" id="PS00588">
    <property type="entry name" value="FLAGELLA_BB_ROD"/>
    <property type="match status" value="1"/>
</dbReference>
<dbReference type="InterPro" id="IPR019776">
    <property type="entry name" value="Flagellar_basal_body_rod_CS"/>
</dbReference>
<keyword evidence="6" id="KW-0282">Flagellum</keyword>
<feature type="domain" description="Flagellar basal-body/hook protein C-terminal" evidence="4">
    <location>
        <begin position="208"/>
        <end position="249"/>
    </location>
</feature>
<dbReference type="PANTHER" id="PTHR30435:SF19">
    <property type="entry name" value="FLAGELLAR BASAL-BODY ROD PROTEIN FLGG"/>
    <property type="match status" value="1"/>
</dbReference>
<dbReference type="GO" id="GO:0071978">
    <property type="term" value="P:bacterial-type flagellum-dependent swarming motility"/>
    <property type="evidence" value="ECO:0007669"/>
    <property type="project" value="TreeGrafter"/>
</dbReference>
<keyword evidence="7" id="KW-1185">Reference proteome</keyword>
<dbReference type="GO" id="GO:0009425">
    <property type="term" value="C:bacterial-type flagellum basal body"/>
    <property type="evidence" value="ECO:0007669"/>
    <property type="project" value="UniProtKB-SubCell"/>
</dbReference>
<accession>A0A410PST9</accession>
<dbReference type="InterPro" id="IPR001444">
    <property type="entry name" value="Flag_bb_rod_N"/>
</dbReference>
<proteinExistence type="inferred from homology"/>
<sequence length="250" mass="27473">MDISFYTAGVGAKAHQSKLDVIGNNIANVNTTAYKAQNAGFVDLLYSNIRDTAGTNTSLKVGSGTRVEKTDINFEGSGVQATDNPTDYAIIGSGFFAVQDPATNEVYYTRDGSFQRSLRNDGEFYLTTANGELVLDKNFEQIKTGKEDAEDKENTDGKDRMESMAEPGIFDFKIKDGMLLKGDNLYQPVAKNGQPVLQEDAKLQNACLELSNVEVSDQMVKLIEAQRAYSMSLKMVQTSNEIEEVINSLR</sequence>
<gene>
    <name evidence="6" type="ORF">EQM06_01645</name>
</gene>
<dbReference type="InterPro" id="IPR010930">
    <property type="entry name" value="Flg_bb/hook_C_dom"/>
</dbReference>
<evidence type="ECO:0000259" key="4">
    <source>
        <dbReference type="Pfam" id="PF06429"/>
    </source>
</evidence>
<comment type="subcellular location">
    <subcellularLocation>
        <location evidence="2">Bacterial flagellum basal body</location>
    </subcellularLocation>
</comment>
<evidence type="ECO:0000313" key="6">
    <source>
        <dbReference type="EMBL" id="QAT42032.1"/>
    </source>
</evidence>
<reference evidence="6 7" key="1">
    <citation type="submission" date="2019-01" db="EMBL/GenBank/DDBJ databases">
        <title>Draft genomes of a novel of Aminipila strains.</title>
        <authorList>
            <person name="Ma S."/>
        </authorList>
    </citation>
    <scope>NUCLEOTIDE SEQUENCE [LARGE SCALE GENOMIC DNA]</scope>
    <source>
        <strain evidence="7">JN-39</strain>
    </source>
</reference>
<dbReference type="RefSeq" id="WP_128744686.1">
    <property type="nucleotide sequence ID" value="NZ_CP035281.1"/>
</dbReference>
<dbReference type="InterPro" id="IPR020013">
    <property type="entry name" value="Flagellar_FlgE/F/G"/>
</dbReference>
<evidence type="ECO:0000256" key="1">
    <source>
        <dbReference type="ARBA" id="ARBA00009677"/>
    </source>
</evidence>
<dbReference type="Pfam" id="PF06429">
    <property type="entry name" value="Flg_bbr_C"/>
    <property type="match status" value="1"/>
</dbReference>
<dbReference type="KEGG" id="amij:EQM06_01645"/>
<feature type="domain" description="Flagellar basal body rod protein N-terminal" evidence="3">
    <location>
        <begin position="5"/>
        <end position="35"/>
    </location>
</feature>
<dbReference type="OrthoDB" id="9804559at2"/>
<dbReference type="Pfam" id="PF22692">
    <property type="entry name" value="LlgE_F_G_D1"/>
    <property type="match status" value="1"/>
</dbReference>
<dbReference type="PANTHER" id="PTHR30435">
    <property type="entry name" value="FLAGELLAR PROTEIN"/>
    <property type="match status" value="1"/>
</dbReference>
<organism evidence="6 7">
    <name type="scientific">Aminipila luticellarii</name>
    <dbReference type="NCBI Taxonomy" id="2507160"/>
    <lineage>
        <taxon>Bacteria</taxon>
        <taxon>Bacillati</taxon>
        <taxon>Bacillota</taxon>
        <taxon>Clostridia</taxon>
        <taxon>Peptostreptococcales</taxon>
        <taxon>Anaerovoracaceae</taxon>
        <taxon>Aminipila</taxon>
    </lineage>
</organism>
<name>A0A410PST9_9FIRM</name>
<dbReference type="InterPro" id="IPR053967">
    <property type="entry name" value="LlgE_F_G-like_D1"/>
</dbReference>
<dbReference type="Pfam" id="PF00460">
    <property type="entry name" value="Flg_bb_rod"/>
    <property type="match status" value="1"/>
</dbReference>
<dbReference type="AlphaFoldDB" id="A0A410PST9"/>
<dbReference type="Proteomes" id="UP000287601">
    <property type="component" value="Chromosome"/>
</dbReference>
<keyword evidence="6" id="KW-0969">Cilium</keyword>